<dbReference type="InterPro" id="IPR016024">
    <property type="entry name" value="ARM-type_fold"/>
</dbReference>
<dbReference type="InterPro" id="IPR045065">
    <property type="entry name" value="XPO1/5"/>
</dbReference>
<evidence type="ECO:0000313" key="8">
    <source>
        <dbReference type="Proteomes" id="UP001445335"/>
    </source>
</evidence>
<dbReference type="GO" id="GO:0031267">
    <property type="term" value="F:small GTPase binding"/>
    <property type="evidence" value="ECO:0007669"/>
    <property type="project" value="InterPro"/>
</dbReference>
<gene>
    <name evidence="7" type="ORF">WJX81_005548</name>
</gene>
<dbReference type="GO" id="GO:0000055">
    <property type="term" value="P:ribosomal large subunit export from nucleus"/>
    <property type="evidence" value="ECO:0007669"/>
    <property type="project" value="TreeGrafter"/>
</dbReference>
<reference evidence="7 8" key="1">
    <citation type="journal article" date="2024" name="Nat. Commun.">
        <title>Phylogenomics reveals the evolutionary origins of lichenization in chlorophyte algae.</title>
        <authorList>
            <person name="Puginier C."/>
            <person name="Libourel C."/>
            <person name="Otte J."/>
            <person name="Skaloud P."/>
            <person name="Haon M."/>
            <person name="Grisel S."/>
            <person name="Petersen M."/>
            <person name="Berrin J.G."/>
            <person name="Delaux P.M."/>
            <person name="Dal Grande F."/>
            <person name="Keller J."/>
        </authorList>
    </citation>
    <scope>NUCLEOTIDE SEQUENCE [LARGE SCALE GENOMIC DNA]</scope>
    <source>
        <strain evidence="7 8">SAG 245.80</strain>
    </source>
</reference>
<dbReference type="InterPro" id="IPR041235">
    <property type="entry name" value="Exp1_repeat_2"/>
</dbReference>
<dbReference type="Pfam" id="PF18777">
    <property type="entry name" value="CRM1_repeat"/>
    <property type="match status" value="1"/>
</dbReference>
<comment type="subcellular location">
    <subcellularLocation>
        <location evidence="1">Nucleus membrane</location>
        <topology evidence="1">Peripheral membrane protein</topology>
        <orientation evidence="1">Nucleoplasmic side</orientation>
    </subcellularLocation>
</comment>
<protein>
    <recommendedName>
        <fullName evidence="6">Importin N-terminal domain-containing protein</fullName>
    </recommendedName>
</protein>
<dbReference type="PANTHER" id="PTHR11223:SF2">
    <property type="entry name" value="EXPORTIN-1"/>
    <property type="match status" value="1"/>
</dbReference>
<dbReference type="SMART" id="SM00913">
    <property type="entry name" value="IBN_N"/>
    <property type="match status" value="1"/>
</dbReference>
<dbReference type="Pfam" id="PF03810">
    <property type="entry name" value="IBN_N"/>
    <property type="match status" value="1"/>
</dbReference>
<dbReference type="SMART" id="SM01102">
    <property type="entry name" value="CRM1_C"/>
    <property type="match status" value="1"/>
</dbReference>
<dbReference type="GO" id="GO:0031965">
    <property type="term" value="C:nuclear membrane"/>
    <property type="evidence" value="ECO:0007669"/>
    <property type="project" value="UniProtKB-SubCell"/>
</dbReference>
<evidence type="ECO:0000256" key="5">
    <source>
        <dbReference type="ARBA" id="ARBA00023242"/>
    </source>
</evidence>
<dbReference type="InterPro" id="IPR014877">
    <property type="entry name" value="XPO1_C_dom"/>
</dbReference>
<evidence type="ECO:0000256" key="1">
    <source>
        <dbReference type="ARBA" id="ARBA00004620"/>
    </source>
</evidence>
<dbReference type="EMBL" id="JALJOU010000013">
    <property type="protein sequence ID" value="KAK9840628.1"/>
    <property type="molecule type" value="Genomic_DNA"/>
</dbReference>
<dbReference type="GO" id="GO:0005737">
    <property type="term" value="C:cytoplasm"/>
    <property type="evidence" value="ECO:0007669"/>
    <property type="project" value="TreeGrafter"/>
</dbReference>
<dbReference type="Pfam" id="PF08389">
    <property type="entry name" value="Xpo1"/>
    <property type="match status" value="1"/>
</dbReference>
<keyword evidence="5" id="KW-0539">Nucleus</keyword>
<keyword evidence="3" id="KW-0813">Transport</keyword>
<dbReference type="PANTHER" id="PTHR11223">
    <property type="entry name" value="EXPORTIN 1/5"/>
    <property type="match status" value="1"/>
</dbReference>
<keyword evidence="4" id="KW-0653">Protein transport</keyword>
<dbReference type="InterPro" id="IPR040485">
    <property type="entry name" value="XPO1_repeat_3"/>
</dbReference>
<evidence type="ECO:0000256" key="3">
    <source>
        <dbReference type="ARBA" id="ARBA00022448"/>
    </source>
</evidence>
<dbReference type="GO" id="GO:0005049">
    <property type="term" value="F:nuclear export signal receptor activity"/>
    <property type="evidence" value="ECO:0007669"/>
    <property type="project" value="InterPro"/>
</dbReference>
<evidence type="ECO:0000256" key="2">
    <source>
        <dbReference type="ARBA" id="ARBA00009466"/>
    </source>
</evidence>
<keyword evidence="8" id="KW-1185">Reference proteome</keyword>
<dbReference type="SUPFAM" id="SSF48371">
    <property type="entry name" value="ARM repeat"/>
    <property type="match status" value="1"/>
</dbReference>
<dbReference type="Pfam" id="PF18784">
    <property type="entry name" value="CRM1_repeat_2"/>
    <property type="match status" value="1"/>
</dbReference>
<dbReference type="Gene3D" id="1.25.10.10">
    <property type="entry name" value="Leucine-rich Repeat Variant"/>
    <property type="match status" value="1"/>
</dbReference>
<feature type="domain" description="Importin N-terminal" evidence="6">
    <location>
        <begin position="39"/>
        <end position="105"/>
    </location>
</feature>
<dbReference type="InterPro" id="IPR013598">
    <property type="entry name" value="Exportin-1/Importin-b-like"/>
</dbReference>
<organism evidence="7 8">
    <name type="scientific">Elliptochloris bilobata</name>
    <dbReference type="NCBI Taxonomy" id="381761"/>
    <lineage>
        <taxon>Eukaryota</taxon>
        <taxon>Viridiplantae</taxon>
        <taxon>Chlorophyta</taxon>
        <taxon>core chlorophytes</taxon>
        <taxon>Trebouxiophyceae</taxon>
        <taxon>Trebouxiophyceae incertae sedis</taxon>
        <taxon>Elliptochloris clade</taxon>
        <taxon>Elliptochloris</taxon>
    </lineage>
</organism>
<dbReference type="GO" id="GO:0000056">
    <property type="term" value="P:ribosomal small subunit export from nucleus"/>
    <property type="evidence" value="ECO:0007669"/>
    <property type="project" value="TreeGrafter"/>
</dbReference>
<dbReference type="PROSITE" id="PS50166">
    <property type="entry name" value="IMPORTIN_B_NT"/>
    <property type="match status" value="1"/>
</dbReference>
<comment type="caution">
    <text evidence="7">The sequence shown here is derived from an EMBL/GenBank/DDBJ whole genome shotgun (WGS) entry which is preliminary data.</text>
</comment>
<name>A0AAW1S4Q9_9CHLO</name>
<evidence type="ECO:0000259" key="6">
    <source>
        <dbReference type="PROSITE" id="PS50166"/>
    </source>
</evidence>
<accession>A0AAW1S4Q9</accession>
<comment type="similarity">
    <text evidence="2">Belongs to the exportin family.</text>
</comment>
<dbReference type="Proteomes" id="UP001445335">
    <property type="component" value="Unassembled WGS sequence"/>
</dbReference>
<dbReference type="Pfam" id="PF08767">
    <property type="entry name" value="CRM1_C"/>
    <property type="match status" value="1"/>
</dbReference>
<sequence length="1084" mass="122958">MGTEVASKLLDFSQDLDVPLLDATVTRFYAGSNEERIASEGVLRELQKHPEAWTRVDRILELSQSQQAKFIALQILEEVIKFRWGALPDEQREGIRNYVSNLIIKLSSDEVAFRRERVFLNKLNIILVQVLKQDWPHKWRTFIPELVGASKTNQTLCENSMIILKLLSEEVFDFSRGELTQAKTKELKNSLNQEFRLIHELCLYVLNAPVRPDLVRATLSTLYAYLSWVPLAYVFESNLVEALLKLFPQPPFRNVALQCLSEVAALTVGAEYNAHFVRLYKIFILQLREVVPPTTHLPAAYNAGGDEEQAFVQNLALFFTAFFRAHIMALEAADQESQQALLVGMEYLLSISFVDDDEVFKICLDYWNFFVPDVYASVTTGLADGSAPFAFMGTPAAPGTASAGRKQLYREVLSRLRLLMITRMAKPEEVIVVEDENGNIVRETMKDTDTLARYKTMHETLVYLSHLDHDDTEKQMLDKLRLQLSGKEWSWSALNTLCWAIGSISGSMLEEQENRFLVTVIRDLLNLCEITRGKDNKAVIASNIMYVVGQYPRFLRNHWKFLKTVVNKLFEFMHETHPGVQDMACETFLKICHKCKRKFVINQIGESETFICELLTSLTATIQDLESHQIHMFYEAVGLMISADSDPRKRDAYLAKLMEPPNKTWSDMIKQATMTPDILKQTEVMKNVQNILATNVAVCSSLGPPFVTQMLHIYLDMLTVYRHAAVESVTSCTSQYSELISAAIASGGPHVARSSAVKHMRAVKKVTLRLIETFVDKCEDTAMIASQFVPAMMDPVLGDYARNVPDARDAEVLSLFAAIISKLREAMGAEVPRIFEAVFECTLQMITKNFEDYPEHRLQFFSLLRAITNACFATLFAMSPAQLRLVIDSIVWAFRHTERNVADTGLCLLLELLTMFERSDFATQFHQTYYLQLVQEIFAVMTDTFHKPGFKMHVKILHHLFGVVGSDVIKAPLWDVAALGPAAYPSNAVFVHHHVTQLLSTSFPNMRAQQVEACVTGMFELRDFSAFKQHARDFLVQTKSFADKDNAELFAEEAAAMREAERQRLAAIPGMVHPHEQAEEAMGD</sequence>
<dbReference type="InterPro" id="IPR041123">
    <property type="entry name" value="CRM1_repeat"/>
</dbReference>
<evidence type="ECO:0000256" key="4">
    <source>
        <dbReference type="ARBA" id="ARBA00022927"/>
    </source>
</evidence>
<evidence type="ECO:0000313" key="7">
    <source>
        <dbReference type="EMBL" id="KAK9840628.1"/>
    </source>
</evidence>
<dbReference type="Pfam" id="PF18787">
    <property type="entry name" value="CRM1_repeat_3"/>
    <property type="match status" value="1"/>
</dbReference>
<dbReference type="InterPro" id="IPR011989">
    <property type="entry name" value="ARM-like"/>
</dbReference>
<dbReference type="FunFam" id="1.25.10.10:FF:000022">
    <property type="entry name" value="protein EXPORTIN 1A"/>
    <property type="match status" value="1"/>
</dbReference>
<dbReference type="InterPro" id="IPR001494">
    <property type="entry name" value="Importin-beta_N"/>
</dbReference>
<dbReference type="GO" id="GO:0006611">
    <property type="term" value="P:protein export from nucleus"/>
    <property type="evidence" value="ECO:0007669"/>
    <property type="project" value="InterPro"/>
</dbReference>
<proteinExistence type="inferred from homology"/>
<dbReference type="AlphaFoldDB" id="A0AAW1S4Q9"/>